<dbReference type="EMBL" id="AQOB01000004">
    <property type="protein sequence ID" value="EOQ38229.1"/>
    <property type="molecule type" value="Genomic_DNA"/>
</dbReference>
<protein>
    <submittedName>
        <fullName evidence="1">Uncharacterized protein</fullName>
    </submittedName>
</protein>
<name>R8W0J5_9FIRM</name>
<keyword evidence="2" id="KW-1185">Reference proteome</keyword>
<accession>R8W0J5</accession>
<reference evidence="1 2" key="1">
    <citation type="submission" date="2013-01" db="EMBL/GenBank/DDBJ databases">
        <title>The Genome Sequence of Butyricicoccus pullicaecorum 1.2.</title>
        <authorList>
            <consortium name="The Broad Institute Genome Sequencing Platform"/>
            <person name="Earl A."/>
            <person name="Ward D."/>
            <person name="Feldgarden M."/>
            <person name="Gevers D."/>
            <person name="Van Immerseel F."/>
            <person name="Eeckhaut V."/>
            <person name="Walker B."/>
            <person name="Young S.K."/>
            <person name="Zeng Q."/>
            <person name="Gargeya S."/>
            <person name="Fitzgerald M."/>
            <person name="Haas B."/>
            <person name="Abouelleil A."/>
            <person name="Alvarado L."/>
            <person name="Arachchi H.M."/>
            <person name="Berlin A.M."/>
            <person name="Chapman S.B."/>
            <person name="Dewar J."/>
            <person name="Goldberg J."/>
            <person name="Griggs A."/>
            <person name="Gujja S."/>
            <person name="Hansen M."/>
            <person name="Howarth C."/>
            <person name="Imamovic A."/>
            <person name="Larimer J."/>
            <person name="McCowan C."/>
            <person name="Murphy C."/>
            <person name="Neiman D."/>
            <person name="Pearson M."/>
            <person name="Priest M."/>
            <person name="Roberts A."/>
            <person name="Saif S."/>
            <person name="Shea T."/>
            <person name="Sisk P."/>
            <person name="Sykes S."/>
            <person name="Wortman J."/>
            <person name="Nusbaum C."/>
            <person name="Birren B."/>
        </authorList>
    </citation>
    <scope>NUCLEOTIDE SEQUENCE [LARGE SCALE GENOMIC DNA]</scope>
    <source>
        <strain evidence="1 2">1.2</strain>
    </source>
</reference>
<sequence>MKKNFSNFLTKMAMFELGCDPGLSKMFAHNDRRSK</sequence>
<evidence type="ECO:0000313" key="2">
    <source>
        <dbReference type="Proteomes" id="UP000013981"/>
    </source>
</evidence>
<gene>
    <name evidence="1" type="ORF">HMPREF1526_01257</name>
</gene>
<evidence type="ECO:0000313" key="1">
    <source>
        <dbReference type="EMBL" id="EOQ38229.1"/>
    </source>
</evidence>
<dbReference type="HOGENOM" id="CLU_3363906_0_0_9"/>
<dbReference type="Proteomes" id="UP000013981">
    <property type="component" value="Unassembled WGS sequence"/>
</dbReference>
<comment type="caution">
    <text evidence="1">The sequence shown here is derived from an EMBL/GenBank/DDBJ whole genome shotgun (WGS) entry which is preliminary data.</text>
</comment>
<dbReference type="AlphaFoldDB" id="R8W0J5"/>
<organism evidence="1 2">
    <name type="scientific">Butyricicoccus pullicaecorum 1.2</name>
    <dbReference type="NCBI Taxonomy" id="1203606"/>
    <lineage>
        <taxon>Bacteria</taxon>
        <taxon>Bacillati</taxon>
        <taxon>Bacillota</taxon>
        <taxon>Clostridia</taxon>
        <taxon>Eubacteriales</taxon>
        <taxon>Butyricicoccaceae</taxon>
        <taxon>Butyricicoccus</taxon>
    </lineage>
</organism>
<proteinExistence type="predicted"/>
<dbReference type="PATRIC" id="fig|1203606.4.peg.1222"/>